<reference evidence="4" key="1">
    <citation type="journal article" date="2023" name="Genome Biol. Evol.">
        <title>First Whole Genome Sequence and Flow Cytometry Genome Size Data for the Lichen-Forming Fungus Ramalina farinacea (Ascomycota).</title>
        <authorList>
            <person name="Llewellyn T."/>
            <person name="Mian S."/>
            <person name="Hill R."/>
            <person name="Leitch I.J."/>
            <person name="Gaya E."/>
        </authorList>
    </citation>
    <scope>NUCLEOTIDE SEQUENCE</scope>
    <source>
        <strain evidence="4">LIQ254RAFAR</strain>
    </source>
</reference>
<protein>
    <recommendedName>
        <fullName evidence="3">CHRD domain-containing protein</fullName>
    </recommendedName>
</protein>
<feature type="domain" description="CHRD" evidence="3">
    <location>
        <begin position="78"/>
        <end position="225"/>
    </location>
</feature>
<keyword evidence="2" id="KW-0732">Signal</keyword>
<dbReference type="Proteomes" id="UP001161017">
    <property type="component" value="Unassembled WGS sequence"/>
</dbReference>
<dbReference type="EMBL" id="JAPUFD010000015">
    <property type="protein sequence ID" value="MDI1491641.1"/>
    <property type="molecule type" value="Genomic_DNA"/>
</dbReference>
<dbReference type="AlphaFoldDB" id="A0AA43TU53"/>
<name>A0AA43TU53_9LECA</name>
<organism evidence="4 5">
    <name type="scientific">Ramalina farinacea</name>
    <dbReference type="NCBI Taxonomy" id="258253"/>
    <lineage>
        <taxon>Eukaryota</taxon>
        <taxon>Fungi</taxon>
        <taxon>Dikarya</taxon>
        <taxon>Ascomycota</taxon>
        <taxon>Pezizomycotina</taxon>
        <taxon>Lecanoromycetes</taxon>
        <taxon>OSLEUM clade</taxon>
        <taxon>Lecanoromycetidae</taxon>
        <taxon>Lecanorales</taxon>
        <taxon>Lecanorineae</taxon>
        <taxon>Ramalinaceae</taxon>
        <taxon>Ramalina</taxon>
    </lineage>
</organism>
<evidence type="ECO:0000259" key="3">
    <source>
        <dbReference type="SMART" id="SM00754"/>
    </source>
</evidence>
<dbReference type="InterPro" id="IPR010895">
    <property type="entry name" value="CHRD"/>
</dbReference>
<sequence>MKASTTFALIAAFAPYILSSPIDKRQDFDTVDYPDGTGQLHEYPASTGLLHEYPPGTGENLPFYPGTGCQSSIFNFTSTYHVVATPDQVVNGTGDNPTFTGGLKDAQGFYDFGINVDLDLICYSIKLVGFRGHYQSPASTSTHVHEAAKGRNGPPRLAFPNPVGEGDVRYSFGCLQGPFTTGLKANGQDTGTGFKVAQIEDNPSDFMADVHSSLAVPGAVRGQLA</sequence>
<feature type="chain" id="PRO_5041324361" description="CHRD domain-containing protein" evidence="2">
    <location>
        <begin position="20"/>
        <end position="225"/>
    </location>
</feature>
<comment type="caution">
    <text evidence="4">The sequence shown here is derived from an EMBL/GenBank/DDBJ whole genome shotgun (WGS) entry which is preliminary data.</text>
</comment>
<accession>A0AA43TU53</accession>
<evidence type="ECO:0000256" key="1">
    <source>
        <dbReference type="SAM" id="MobiDB-lite"/>
    </source>
</evidence>
<gene>
    <name evidence="4" type="ORF">OHK93_002850</name>
</gene>
<feature type="region of interest" description="Disordered" evidence="1">
    <location>
        <begin position="141"/>
        <end position="160"/>
    </location>
</feature>
<keyword evidence="5" id="KW-1185">Reference proteome</keyword>
<feature type="signal peptide" evidence="2">
    <location>
        <begin position="1"/>
        <end position="19"/>
    </location>
</feature>
<evidence type="ECO:0000256" key="2">
    <source>
        <dbReference type="SAM" id="SignalP"/>
    </source>
</evidence>
<dbReference type="SMART" id="SM00754">
    <property type="entry name" value="CHRD"/>
    <property type="match status" value="1"/>
</dbReference>
<evidence type="ECO:0000313" key="4">
    <source>
        <dbReference type="EMBL" id="MDI1491641.1"/>
    </source>
</evidence>
<proteinExistence type="predicted"/>
<dbReference type="Pfam" id="PF07452">
    <property type="entry name" value="CHRD"/>
    <property type="match status" value="1"/>
</dbReference>
<evidence type="ECO:0000313" key="5">
    <source>
        <dbReference type="Proteomes" id="UP001161017"/>
    </source>
</evidence>